<dbReference type="Proteomes" id="UP001597215">
    <property type="component" value="Unassembled WGS sequence"/>
</dbReference>
<evidence type="ECO:0000313" key="2">
    <source>
        <dbReference type="Proteomes" id="UP001597215"/>
    </source>
</evidence>
<gene>
    <name evidence="1" type="ORF">ACFSAG_07080</name>
</gene>
<reference evidence="2" key="1">
    <citation type="journal article" date="2019" name="Int. J. Syst. Evol. Microbiol.">
        <title>The Global Catalogue of Microorganisms (GCM) 10K type strain sequencing project: providing services to taxonomists for standard genome sequencing and annotation.</title>
        <authorList>
            <consortium name="The Broad Institute Genomics Platform"/>
            <consortium name="The Broad Institute Genome Sequencing Center for Infectious Disease"/>
            <person name="Wu L."/>
            <person name="Ma J."/>
        </authorList>
    </citation>
    <scope>NUCLEOTIDE SEQUENCE [LARGE SCALE GENOMIC DNA]</scope>
    <source>
        <strain evidence="2">CGMCC 1.12449</strain>
    </source>
</reference>
<comment type="caution">
    <text evidence="1">The sequence shown here is derived from an EMBL/GenBank/DDBJ whole genome shotgun (WGS) entry which is preliminary data.</text>
</comment>
<keyword evidence="2" id="KW-1185">Reference proteome</keyword>
<dbReference type="RefSeq" id="WP_145923458.1">
    <property type="nucleotide sequence ID" value="NZ_JBHUEL010000005.1"/>
</dbReference>
<accession>A0ABW4MDQ4</accession>
<proteinExistence type="predicted"/>
<sequence>MIAELAEQASDGSKESAFFEIVDALPSRPNTDLVFGAELRDERRRLILLGKRSCEMPQALGQDIFDACIREHAQSNQMTEIKS</sequence>
<protein>
    <submittedName>
        <fullName evidence="1">Uncharacterized protein</fullName>
    </submittedName>
</protein>
<dbReference type="EMBL" id="JBHUEL010000005">
    <property type="protein sequence ID" value="MFD1766603.1"/>
    <property type="molecule type" value="Genomic_DNA"/>
</dbReference>
<evidence type="ECO:0000313" key="1">
    <source>
        <dbReference type="EMBL" id="MFD1766603.1"/>
    </source>
</evidence>
<name>A0ABW4MDQ4_9SPHN</name>
<organism evidence="1 2">
    <name type="scientific">Sphingorhabdus buctiana</name>
    <dbReference type="NCBI Taxonomy" id="1508805"/>
    <lineage>
        <taxon>Bacteria</taxon>
        <taxon>Pseudomonadati</taxon>
        <taxon>Pseudomonadota</taxon>
        <taxon>Alphaproteobacteria</taxon>
        <taxon>Sphingomonadales</taxon>
        <taxon>Sphingomonadaceae</taxon>
        <taxon>Sphingorhabdus</taxon>
    </lineage>
</organism>